<dbReference type="EMBL" id="BMZE01000004">
    <property type="protein sequence ID" value="GHA37081.1"/>
    <property type="molecule type" value="Genomic_DNA"/>
</dbReference>
<organism evidence="2 3">
    <name type="scientific">Devosia pacifica</name>
    <dbReference type="NCBI Taxonomy" id="1335967"/>
    <lineage>
        <taxon>Bacteria</taxon>
        <taxon>Pseudomonadati</taxon>
        <taxon>Pseudomonadota</taxon>
        <taxon>Alphaproteobacteria</taxon>
        <taxon>Hyphomicrobiales</taxon>
        <taxon>Devosiaceae</taxon>
        <taxon>Devosia</taxon>
    </lineage>
</organism>
<keyword evidence="3" id="KW-1185">Reference proteome</keyword>
<feature type="domain" description="DUF6894" evidence="1">
    <location>
        <begin position="4"/>
        <end position="68"/>
    </location>
</feature>
<protein>
    <recommendedName>
        <fullName evidence="1">DUF6894 domain-containing protein</fullName>
    </recommendedName>
</protein>
<evidence type="ECO:0000313" key="2">
    <source>
        <dbReference type="EMBL" id="GHA37081.1"/>
    </source>
</evidence>
<dbReference type="Pfam" id="PF21834">
    <property type="entry name" value="DUF6894"/>
    <property type="match status" value="1"/>
</dbReference>
<accession>A0A918SEJ5</accession>
<dbReference type="Proteomes" id="UP000646579">
    <property type="component" value="Unassembled WGS sequence"/>
</dbReference>
<dbReference type="InterPro" id="IPR054189">
    <property type="entry name" value="DUF6894"/>
</dbReference>
<evidence type="ECO:0000259" key="1">
    <source>
        <dbReference type="Pfam" id="PF21834"/>
    </source>
</evidence>
<proteinExistence type="predicted"/>
<evidence type="ECO:0000313" key="3">
    <source>
        <dbReference type="Proteomes" id="UP000646579"/>
    </source>
</evidence>
<name>A0A918SEJ5_9HYPH</name>
<dbReference type="RefSeq" id="WP_189427221.1">
    <property type="nucleotide sequence ID" value="NZ_BMZE01000004.1"/>
</dbReference>
<reference evidence="2" key="2">
    <citation type="submission" date="2020-09" db="EMBL/GenBank/DDBJ databases">
        <authorList>
            <person name="Sun Q."/>
            <person name="Kim S."/>
        </authorList>
    </citation>
    <scope>NUCLEOTIDE SEQUENCE</scope>
    <source>
        <strain evidence="2">KCTC 32437</strain>
    </source>
</reference>
<gene>
    <name evidence="2" type="ORF">GCM10007989_36550</name>
</gene>
<comment type="caution">
    <text evidence="2">The sequence shown here is derived from an EMBL/GenBank/DDBJ whole genome shotgun (WGS) entry which is preliminary data.</text>
</comment>
<dbReference type="AlphaFoldDB" id="A0A918SEJ5"/>
<sequence>MPKFVFQYRVGDEIVEELGAHEHDDLEDAEESAVEWARRVMRRVAKQGEDLMAPRSVEISDNAGHDLLYIVFWGAPDTDESETVH</sequence>
<reference evidence="2" key="1">
    <citation type="journal article" date="2014" name="Int. J. Syst. Evol. Microbiol.">
        <title>Complete genome sequence of Corynebacterium casei LMG S-19264T (=DSM 44701T), isolated from a smear-ripened cheese.</title>
        <authorList>
            <consortium name="US DOE Joint Genome Institute (JGI-PGF)"/>
            <person name="Walter F."/>
            <person name="Albersmeier A."/>
            <person name="Kalinowski J."/>
            <person name="Ruckert C."/>
        </authorList>
    </citation>
    <scope>NUCLEOTIDE SEQUENCE</scope>
    <source>
        <strain evidence="2">KCTC 32437</strain>
    </source>
</reference>